<keyword evidence="2" id="KW-1185">Reference proteome</keyword>
<dbReference type="Proteomes" id="UP000886700">
    <property type="component" value="Unplaced"/>
</dbReference>
<evidence type="ECO:0000313" key="2">
    <source>
        <dbReference type="Proteomes" id="UP000886700"/>
    </source>
</evidence>
<feature type="compositionally biased region" description="Low complexity" evidence="1">
    <location>
        <begin position="100"/>
        <end position="116"/>
    </location>
</feature>
<organism evidence="2 3">
    <name type="scientific">Mesocricetus auratus</name>
    <name type="common">Golden hamster</name>
    <dbReference type="NCBI Taxonomy" id="10036"/>
    <lineage>
        <taxon>Eukaryota</taxon>
        <taxon>Metazoa</taxon>
        <taxon>Chordata</taxon>
        <taxon>Craniata</taxon>
        <taxon>Vertebrata</taxon>
        <taxon>Euteleostomi</taxon>
        <taxon>Mammalia</taxon>
        <taxon>Eutheria</taxon>
        <taxon>Euarchontoglires</taxon>
        <taxon>Glires</taxon>
        <taxon>Rodentia</taxon>
        <taxon>Myomorpha</taxon>
        <taxon>Muroidea</taxon>
        <taxon>Cricetidae</taxon>
        <taxon>Cricetinae</taxon>
        <taxon>Mesocricetus</taxon>
    </lineage>
</organism>
<feature type="region of interest" description="Disordered" evidence="1">
    <location>
        <begin position="1"/>
        <end position="129"/>
    </location>
</feature>
<reference evidence="3" key="1">
    <citation type="submission" date="2025-08" db="UniProtKB">
        <authorList>
            <consortium name="RefSeq"/>
        </authorList>
    </citation>
    <scope>IDENTIFICATION</scope>
    <source>
        <tissue evidence="3">Liver</tissue>
    </source>
</reference>
<evidence type="ECO:0000313" key="3">
    <source>
        <dbReference type="RefSeq" id="XP_040597749.1"/>
    </source>
</evidence>
<protein>
    <submittedName>
        <fullName evidence="3">Sorting nexin-24 isoform X5</fullName>
    </submittedName>
</protein>
<evidence type="ECO:0000256" key="1">
    <source>
        <dbReference type="SAM" id="MobiDB-lite"/>
    </source>
</evidence>
<dbReference type="RefSeq" id="XP_040597749.1">
    <property type="nucleotide sequence ID" value="XM_040741815.1"/>
</dbReference>
<gene>
    <name evidence="3" type="primary">Snx24</name>
</gene>
<name>A0ABM2X4G8_MESAU</name>
<dbReference type="GeneID" id="101826698"/>
<proteinExistence type="predicted"/>
<sequence length="164" mass="17454">MGRSSSRAPVKAGTVCLSRHGSRSKPGVSRPPLALTLGWAPRTPRARGAAETRVAPRVAAHTRRCRLRSSSPASRAQLIRAALQAPRLGPAESRARRPRAANPGPGRAPRAARAGRAAGGGAARTVRRSGEWRGPAAAMEVYIPSFRHEDSDLERGYTHLCVMT</sequence>
<accession>A0ABM2X4G8</accession>